<accession>A0A0H4Q0F1</accession>
<dbReference type="AlphaFoldDB" id="A0A0H4Q0F1"/>
<dbReference type="CDD" id="cd06171">
    <property type="entry name" value="Sigma70_r4"/>
    <property type="match status" value="1"/>
</dbReference>
<dbReference type="SUPFAM" id="SSF88946">
    <property type="entry name" value="Sigma2 domain of RNA polymerase sigma factors"/>
    <property type="match status" value="1"/>
</dbReference>
<dbReference type="InterPro" id="IPR013249">
    <property type="entry name" value="RNA_pol_sigma70_r4_t2"/>
</dbReference>
<evidence type="ECO:0000313" key="8">
    <source>
        <dbReference type="Proteomes" id="UP000036520"/>
    </source>
</evidence>
<dbReference type="PANTHER" id="PTHR43133:SF46">
    <property type="entry name" value="RNA POLYMERASE SIGMA-70 FACTOR ECF SUBFAMILY"/>
    <property type="match status" value="1"/>
</dbReference>
<dbReference type="PATRIC" id="fig|320787.5.peg.5234"/>
<evidence type="ECO:0000256" key="1">
    <source>
        <dbReference type="ARBA" id="ARBA00010641"/>
    </source>
</evidence>
<dbReference type="STRING" id="320787.CA2015_4783"/>
<evidence type="ECO:0000259" key="5">
    <source>
        <dbReference type="Pfam" id="PF04542"/>
    </source>
</evidence>
<dbReference type="InterPro" id="IPR007627">
    <property type="entry name" value="RNA_pol_sigma70_r2"/>
</dbReference>
<dbReference type="InterPro" id="IPR013324">
    <property type="entry name" value="RNA_pol_sigma_r3/r4-like"/>
</dbReference>
<protein>
    <submittedName>
        <fullName evidence="7">RNA polymerase sigma 70</fullName>
    </submittedName>
</protein>
<dbReference type="InterPro" id="IPR013325">
    <property type="entry name" value="RNA_pol_sigma_r2"/>
</dbReference>
<dbReference type="GO" id="GO:0006352">
    <property type="term" value="P:DNA-templated transcription initiation"/>
    <property type="evidence" value="ECO:0007669"/>
    <property type="project" value="InterPro"/>
</dbReference>
<keyword evidence="2" id="KW-0805">Transcription regulation</keyword>
<gene>
    <name evidence="7" type="ORF">CA2015_4783</name>
</gene>
<dbReference type="GO" id="GO:0016987">
    <property type="term" value="F:sigma factor activity"/>
    <property type="evidence" value="ECO:0007669"/>
    <property type="project" value="UniProtKB-KW"/>
</dbReference>
<dbReference type="NCBIfam" id="TIGR02937">
    <property type="entry name" value="sigma70-ECF"/>
    <property type="match status" value="1"/>
</dbReference>
<dbReference type="EMBL" id="CP012040">
    <property type="protein sequence ID" value="AKP54107.1"/>
    <property type="molecule type" value="Genomic_DNA"/>
</dbReference>
<organism evidence="7 8">
    <name type="scientific">Cyclobacterium amurskyense</name>
    <dbReference type="NCBI Taxonomy" id="320787"/>
    <lineage>
        <taxon>Bacteria</taxon>
        <taxon>Pseudomonadati</taxon>
        <taxon>Bacteroidota</taxon>
        <taxon>Cytophagia</taxon>
        <taxon>Cytophagales</taxon>
        <taxon>Cyclobacteriaceae</taxon>
        <taxon>Cyclobacterium</taxon>
    </lineage>
</organism>
<dbReference type="GO" id="GO:0003677">
    <property type="term" value="F:DNA binding"/>
    <property type="evidence" value="ECO:0007669"/>
    <property type="project" value="InterPro"/>
</dbReference>
<evidence type="ECO:0000256" key="4">
    <source>
        <dbReference type="ARBA" id="ARBA00023163"/>
    </source>
</evidence>
<dbReference type="Gene3D" id="1.10.10.10">
    <property type="entry name" value="Winged helix-like DNA-binding domain superfamily/Winged helix DNA-binding domain"/>
    <property type="match status" value="1"/>
</dbReference>
<dbReference type="Gene3D" id="1.10.1740.10">
    <property type="match status" value="1"/>
</dbReference>
<dbReference type="OrthoDB" id="941544at2"/>
<evidence type="ECO:0000256" key="2">
    <source>
        <dbReference type="ARBA" id="ARBA00023015"/>
    </source>
</evidence>
<proteinExistence type="inferred from homology"/>
<keyword evidence="3" id="KW-0731">Sigma factor</keyword>
<feature type="domain" description="RNA polymerase sigma-70 region 2" evidence="5">
    <location>
        <begin position="31"/>
        <end position="96"/>
    </location>
</feature>
<name>A0A0H4Q0F1_9BACT</name>
<dbReference type="InterPro" id="IPR014284">
    <property type="entry name" value="RNA_pol_sigma-70_dom"/>
</dbReference>
<dbReference type="Pfam" id="PF04542">
    <property type="entry name" value="Sigma70_r2"/>
    <property type="match status" value="1"/>
</dbReference>
<dbReference type="PANTHER" id="PTHR43133">
    <property type="entry name" value="RNA POLYMERASE ECF-TYPE SIGMA FACTO"/>
    <property type="match status" value="1"/>
</dbReference>
<comment type="similarity">
    <text evidence="1">Belongs to the sigma-70 factor family. ECF subfamily.</text>
</comment>
<sequence>MDTNPANVEKHLSKKLLNGISSGDRRSQEELYKQFYSYGMSICLRYTANRQESLEILHDAYLNVFQHIDRYDPHRPFTLWFRRILINGAINFYKKNLNHSQNIGLENISEIPDHGNNASNDLKYSEIILLIQALPIGYRTVFNLYAIEGYDHQEISDLLGISVGTSKSNLHRARLKLRTMLKVRNHEEASIKND</sequence>
<feature type="domain" description="RNA polymerase sigma factor 70 region 4 type 2" evidence="6">
    <location>
        <begin position="126"/>
        <end position="177"/>
    </location>
</feature>
<dbReference type="SUPFAM" id="SSF88659">
    <property type="entry name" value="Sigma3 and sigma4 domains of RNA polymerase sigma factors"/>
    <property type="match status" value="1"/>
</dbReference>
<keyword evidence="4" id="KW-0804">Transcription</keyword>
<reference evidence="7 8" key="1">
    <citation type="submission" date="2015-07" db="EMBL/GenBank/DDBJ databases">
        <authorList>
            <person name="Kim K.M."/>
        </authorList>
    </citation>
    <scope>NUCLEOTIDE SEQUENCE [LARGE SCALE GENOMIC DNA]</scope>
    <source>
        <strain evidence="7 8">KCTC 12363</strain>
    </source>
</reference>
<evidence type="ECO:0000256" key="3">
    <source>
        <dbReference type="ARBA" id="ARBA00023082"/>
    </source>
</evidence>
<evidence type="ECO:0000313" key="7">
    <source>
        <dbReference type="EMBL" id="AKP54107.1"/>
    </source>
</evidence>
<dbReference type="InterPro" id="IPR039425">
    <property type="entry name" value="RNA_pol_sigma-70-like"/>
</dbReference>
<evidence type="ECO:0000259" key="6">
    <source>
        <dbReference type="Pfam" id="PF08281"/>
    </source>
</evidence>
<dbReference type="RefSeq" id="WP_048644126.1">
    <property type="nucleotide sequence ID" value="NZ_CP012040.1"/>
</dbReference>
<dbReference type="Proteomes" id="UP000036520">
    <property type="component" value="Chromosome"/>
</dbReference>
<dbReference type="InterPro" id="IPR036388">
    <property type="entry name" value="WH-like_DNA-bd_sf"/>
</dbReference>
<dbReference type="Pfam" id="PF08281">
    <property type="entry name" value="Sigma70_r4_2"/>
    <property type="match status" value="1"/>
</dbReference>
<dbReference type="KEGG" id="camu:CA2015_4783"/>
<keyword evidence="8" id="KW-1185">Reference proteome</keyword>